<comment type="subcellular location">
    <subcellularLocation>
        <location evidence="1">Membrane</location>
        <topology evidence="1">Multi-pass membrane protein</topology>
    </subcellularLocation>
</comment>
<evidence type="ECO:0000313" key="8">
    <source>
        <dbReference type="Proteomes" id="UP001515480"/>
    </source>
</evidence>
<gene>
    <name evidence="7" type="ORF">AB1Y20_003147</name>
</gene>
<evidence type="ECO:0000256" key="4">
    <source>
        <dbReference type="ARBA" id="ARBA00022989"/>
    </source>
</evidence>
<name>A0AB34JB40_PRYPA</name>
<reference evidence="7 8" key="1">
    <citation type="journal article" date="2024" name="Science">
        <title>Giant polyketide synthase enzymes in the biosynthesis of giant marine polyether toxins.</title>
        <authorList>
            <person name="Fallon T.R."/>
            <person name="Shende V.V."/>
            <person name="Wierzbicki I.H."/>
            <person name="Pendleton A.L."/>
            <person name="Watervoot N.F."/>
            <person name="Auber R.P."/>
            <person name="Gonzalez D.J."/>
            <person name="Wisecaver J.H."/>
            <person name="Moore B.S."/>
        </authorList>
    </citation>
    <scope>NUCLEOTIDE SEQUENCE [LARGE SCALE GENOMIC DNA]</scope>
    <source>
        <strain evidence="7 8">12B1</strain>
    </source>
</reference>
<feature type="transmembrane region" description="Helical" evidence="6">
    <location>
        <begin position="182"/>
        <end position="203"/>
    </location>
</feature>
<evidence type="ECO:0000256" key="3">
    <source>
        <dbReference type="ARBA" id="ARBA00022692"/>
    </source>
</evidence>
<dbReference type="EMBL" id="JBGBPQ010000010">
    <property type="protein sequence ID" value="KAL1518870.1"/>
    <property type="molecule type" value="Genomic_DNA"/>
</dbReference>
<comment type="caution">
    <text evidence="7">The sequence shown here is derived from an EMBL/GenBank/DDBJ whole genome shotgun (WGS) entry which is preliminary data.</text>
</comment>
<protein>
    <recommendedName>
        <fullName evidence="9">Protein DETOXIFICATION</fullName>
    </recommendedName>
</protein>
<evidence type="ECO:0000256" key="5">
    <source>
        <dbReference type="ARBA" id="ARBA00023136"/>
    </source>
</evidence>
<dbReference type="Pfam" id="PF01554">
    <property type="entry name" value="MatE"/>
    <property type="match status" value="1"/>
</dbReference>
<evidence type="ECO:0000256" key="6">
    <source>
        <dbReference type="SAM" id="Phobius"/>
    </source>
</evidence>
<dbReference type="PANTHER" id="PTHR42893:SF9">
    <property type="entry name" value="PROTEIN DETOXIFICATION 46, CHLOROPLASTIC"/>
    <property type="match status" value="1"/>
</dbReference>
<keyword evidence="3 6" id="KW-0812">Transmembrane</keyword>
<dbReference type="InterPro" id="IPR044644">
    <property type="entry name" value="DinF-like"/>
</dbReference>
<dbReference type="Proteomes" id="UP001515480">
    <property type="component" value="Unassembled WGS sequence"/>
</dbReference>
<dbReference type="PANTHER" id="PTHR42893">
    <property type="entry name" value="PROTEIN DETOXIFICATION 44, CHLOROPLASTIC-RELATED"/>
    <property type="match status" value="1"/>
</dbReference>
<dbReference type="GO" id="GO:0015297">
    <property type="term" value="F:antiporter activity"/>
    <property type="evidence" value="ECO:0007669"/>
    <property type="project" value="InterPro"/>
</dbReference>
<evidence type="ECO:0000256" key="2">
    <source>
        <dbReference type="ARBA" id="ARBA00010199"/>
    </source>
</evidence>
<dbReference type="GO" id="GO:0016020">
    <property type="term" value="C:membrane"/>
    <property type="evidence" value="ECO:0007669"/>
    <property type="project" value="UniProtKB-SubCell"/>
</dbReference>
<feature type="transmembrane region" description="Helical" evidence="6">
    <location>
        <begin position="287"/>
        <end position="309"/>
    </location>
</feature>
<evidence type="ECO:0008006" key="9">
    <source>
        <dbReference type="Google" id="ProtNLM"/>
    </source>
</evidence>
<dbReference type="InterPro" id="IPR002528">
    <property type="entry name" value="MATE_fam"/>
</dbReference>
<accession>A0AB34JB40</accession>
<feature type="transmembrane region" description="Helical" evidence="6">
    <location>
        <begin position="210"/>
        <end position="231"/>
    </location>
</feature>
<feature type="transmembrane region" description="Helical" evidence="6">
    <location>
        <begin position="243"/>
        <end position="267"/>
    </location>
</feature>
<organism evidence="7 8">
    <name type="scientific">Prymnesium parvum</name>
    <name type="common">Toxic golden alga</name>
    <dbReference type="NCBI Taxonomy" id="97485"/>
    <lineage>
        <taxon>Eukaryota</taxon>
        <taxon>Haptista</taxon>
        <taxon>Haptophyta</taxon>
        <taxon>Prymnesiophyceae</taxon>
        <taxon>Prymnesiales</taxon>
        <taxon>Prymnesiaceae</taxon>
        <taxon>Prymnesium</taxon>
    </lineage>
</organism>
<comment type="similarity">
    <text evidence="2">Belongs to the multi antimicrobial extrusion (MATE) (TC 2.A.66.1) family.</text>
</comment>
<feature type="transmembrane region" description="Helical" evidence="6">
    <location>
        <begin position="368"/>
        <end position="394"/>
    </location>
</feature>
<feature type="transmembrane region" description="Helical" evidence="6">
    <location>
        <begin position="138"/>
        <end position="162"/>
    </location>
</feature>
<feature type="transmembrane region" description="Helical" evidence="6">
    <location>
        <begin position="406"/>
        <end position="429"/>
    </location>
</feature>
<evidence type="ECO:0000256" key="1">
    <source>
        <dbReference type="ARBA" id="ARBA00004141"/>
    </source>
</evidence>
<evidence type="ECO:0000313" key="7">
    <source>
        <dbReference type="EMBL" id="KAL1518870.1"/>
    </source>
</evidence>
<proteinExistence type="inferred from homology"/>
<feature type="transmembrane region" description="Helical" evidence="6">
    <location>
        <begin position="436"/>
        <end position="455"/>
    </location>
</feature>
<keyword evidence="8" id="KW-1185">Reference proteome</keyword>
<keyword evidence="5 6" id="KW-0472">Membrane</keyword>
<dbReference type="GO" id="GO:0042910">
    <property type="term" value="F:xenobiotic transmembrane transporter activity"/>
    <property type="evidence" value="ECO:0007669"/>
    <property type="project" value="InterPro"/>
</dbReference>
<dbReference type="AlphaFoldDB" id="A0AB34JB40"/>
<keyword evidence="4 6" id="KW-1133">Transmembrane helix</keyword>
<sequence>MILPRALLAATAPEKSSVINATPSPKLEPPPPLPDRAAIRNFALPALLLWVGSPILSLIDTSAVGLSAPLNAGATQLAALGPSTTFCDGASYLFAFLSVATTNLYAGQKAKASNSPAGVQRESAEAACEDVVRIAARLALICGMAASGLLLVLAPPMLRFYVGAKASANTAMIGLAVSYVRIRILSLPFALLGNVLQSALLGARDSTTPVLALVVSAVANVVGDALCVVGLRQGVAGAALATSFAQILSTVALVRAAMIKLLPLGGLTGAPRKQLSRPTSSSPSASVFLKFAAPVLTLILGKIVCFGFMTRAAAGLGEVPLACHQLTLSAFFFLRSAAQTFLPEYASPPENADVPEWRKSSDGLALRLLRLAMLVAIFASALGAALPLLGAPLLTNDPRVISEMKLLALPLCVAMVLTGPVCASEGVLLARRQLGFLSLVYLTSVALLPTLLLRVGSVTDVWNTFAVFQLARAAAFTGRVWLPTLVQELRVRLRSHSE</sequence>